<sequence length="236" mass="26990">MAKTGYDQWRQLPTQWIRDQELKNLRWGEHGADAVAALMVMLVMAHRRPLFSDGTNGSEVEITYDDLGRSLSISRSKISKGISLLVQQGWITRGDTRSLYRFTASTTPWGKVAVRPLYDQHGTISAFDGWRLRSPLELDAMKLYFLLIAFRDARRNYTSMRYHVMNEYTGVQVGKIKGALNFLVVSNLIYVEREARDPLDRTNPANLYRLRGVDPYRHDGTGAMSEETWDNEGVPA</sequence>
<proteinExistence type="predicted"/>
<accession>A0A8J6YZ13</accession>
<keyword evidence="2" id="KW-1185">Reference proteome</keyword>
<evidence type="ECO:0008006" key="3">
    <source>
        <dbReference type="Google" id="ProtNLM"/>
    </source>
</evidence>
<evidence type="ECO:0000313" key="2">
    <source>
        <dbReference type="Proteomes" id="UP000609121"/>
    </source>
</evidence>
<protein>
    <recommendedName>
        <fullName evidence="3">Replication protein</fullName>
    </recommendedName>
</protein>
<dbReference type="EMBL" id="JACVXA010000116">
    <property type="protein sequence ID" value="MBE3640637.1"/>
    <property type="molecule type" value="Genomic_DNA"/>
</dbReference>
<comment type="caution">
    <text evidence="1">The sequence shown here is derived from an EMBL/GenBank/DDBJ whole genome shotgun (WGS) entry which is preliminary data.</text>
</comment>
<evidence type="ECO:0000313" key="1">
    <source>
        <dbReference type="EMBL" id="MBE3640637.1"/>
    </source>
</evidence>
<dbReference type="Proteomes" id="UP000609121">
    <property type="component" value="Unassembled WGS sequence"/>
</dbReference>
<reference evidence="1" key="1">
    <citation type="submission" date="2020-09" db="EMBL/GenBank/DDBJ databases">
        <title>A novel bacterium of genus Mangrovicoccus, isolated from South China Sea.</title>
        <authorList>
            <person name="Huang H."/>
            <person name="Mo K."/>
            <person name="Hu Y."/>
        </authorList>
    </citation>
    <scope>NUCLEOTIDE SEQUENCE</scope>
    <source>
        <strain evidence="1">HB182678</strain>
    </source>
</reference>
<dbReference type="AlphaFoldDB" id="A0A8J6YZ13"/>
<dbReference type="RefSeq" id="WP_193187152.1">
    <property type="nucleotide sequence ID" value="NZ_JACVXA010000116.1"/>
</dbReference>
<organism evidence="1 2">
    <name type="scientific">Mangrovicoccus algicola</name>
    <dbReference type="NCBI Taxonomy" id="2771008"/>
    <lineage>
        <taxon>Bacteria</taxon>
        <taxon>Pseudomonadati</taxon>
        <taxon>Pseudomonadota</taxon>
        <taxon>Alphaproteobacteria</taxon>
        <taxon>Rhodobacterales</taxon>
        <taxon>Paracoccaceae</taxon>
        <taxon>Mangrovicoccus</taxon>
    </lineage>
</organism>
<dbReference type="SUPFAM" id="SSF46785">
    <property type="entry name" value="Winged helix' DNA-binding domain"/>
    <property type="match status" value="1"/>
</dbReference>
<name>A0A8J6YZ13_9RHOB</name>
<gene>
    <name evidence="1" type="ORF">ICN82_20740</name>
</gene>
<dbReference type="InterPro" id="IPR036390">
    <property type="entry name" value="WH_DNA-bd_sf"/>
</dbReference>